<accession>A0A1T5NKB2</accession>
<evidence type="ECO:0000256" key="4">
    <source>
        <dbReference type="ARBA" id="ARBA00023136"/>
    </source>
</evidence>
<evidence type="ECO:0000259" key="6">
    <source>
        <dbReference type="Pfam" id="PF07980"/>
    </source>
</evidence>
<evidence type="ECO:0000256" key="2">
    <source>
        <dbReference type="ARBA" id="ARBA00006275"/>
    </source>
</evidence>
<proteinExistence type="inferred from homology"/>
<comment type="similarity">
    <text evidence="2">Belongs to the SusD family.</text>
</comment>
<keyword evidence="9" id="KW-1185">Reference proteome</keyword>
<dbReference type="AlphaFoldDB" id="A0A1T5NKB2"/>
<dbReference type="RefSeq" id="WP_079469199.1">
    <property type="nucleotide sequence ID" value="NZ_FUZZ01000001.1"/>
</dbReference>
<dbReference type="STRING" id="393003.SAMN05660461_1977"/>
<reference evidence="8 9" key="1">
    <citation type="submission" date="2017-02" db="EMBL/GenBank/DDBJ databases">
        <authorList>
            <person name="Peterson S.W."/>
        </authorList>
    </citation>
    <scope>NUCLEOTIDE SEQUENCE [LARGE SCALE GENOMIC DNA]</scope>
    <source>
        <strain evidence="8 9">DSM 18108</strain>
    </source>
</reference>
<keyword evidence="4" id="KW-0472">Membrane</keyword>
<evidence type="ECO:0000256" key="3">
    <source>
        <dbReference type="ARBA" id="ARBA00022729"/>
    </source>
</evidence>
<dbReference type="InterPro" id="IPR012944">
    <property type="entry name" value="SusD_RagB_dom"/>
</dbReference>
<evidence type="ECO:0000256" key="1">
    <source>
        <dbReference type="ARBA" id="ARBA00004442"/>
    </source>
</evidence>
<organism evidence="8 9">
    <name type="scientific">Chitinophaga ginsengisegetis</name>
    <dbReference type="NCBI Taxonomy" id="393003"/>
    <lineage>
        <taxon>Bacteria</taxon>
        <taxon>Pseudomonadati</taxon>
        <taxon>Bacteroidota</taxon>
        <taxon>Chitinophagia</taxon>
        <taxon>Chitinophagales</taxon>
        <taxon>Chitinophagaceae</taxon>
        <taxon>Chitinophaga</taxon>
    </lineage>
</organism>
<dbReference type="SUPFAM" id="SSF48452">
    <property type="entry name" value="TPR-like"/>
    <property type="match status" value="1"/>
</dbReference>
<dbReference type="EMBL" id="FUZZ01000001">
    <property type="protein sequence ID" value="SKD00852.1"/>
    <property type="molecule type" value="Genomic_DNA"/>
</dbReference>
<dbReference type="Pfam" id="PF14322">
    <property type="entry name" value="SusD-like_3"/>
    <property type="match status" value="1"/>
</dbReference>
<feature type="domain" description="RagB/SusD" evidence="6">
    <location>
        <begin position="337"/>
        <end position="474"/>
    </location>
</feature>
<evidence type="ECO:0000313" key="9">
    <source>
        <dbReference type="Proteomes" id="UP000190166"/>
    </source>
</evidence>
<gene>
    <name evidence="8" type="ORF">SAMN05660461_1977</name>
</gene>
<evidence type="ECO:0000259" key="7">
    <source>
        <dbReference type="Pfam" id="PF14322"/>
    </source>
</evidence>
<feature type="domain" description="SusD-like N-terminal" evidence="7">
    <location>
        <begin position="76"/>
        <end position="239"/>
    </location>
</feature>
<evidence type="ECO:0000313" key="8">
    <source>
        <dbReference type="EMBL" id="SKD00852.1"/>
    </source>
</evidence>
<dbReference type="InterPro" id="IPR011990">
    <property type="entry name" value="TPR-like_helical_dom_sf"/>
</dbReference>
<dbReference type="Gene3D" id="1.25.40.390">
    <property type="match status" value="1"/>
</dbReference>
<name>A0A1T5NKB2_9BACT</name>
<dbReference type="CDD" id="cd08977">
    <property type="entry name" value="SusD"/>
    <property type="match status" value="1"/>
</dbReference>
<dbReference type="Proteomes" id="UP000190166">
    <property type="component" value="Unassembled WGS sequence"/>
</dbReference>
<comment type="subcellular location">
    <subcellularLocation>
        <location evidence="1">Cell outer membrane</location>
    </subcellularLocation>
</comment>
<keyword evidence="3" id="KW-0732">Signal</keyword>
<dbReference type="PROSITE" id="PS51257">
    <property type="entry name" value="PROKAR_LIPOPROTEIN"/>
    <property type="match status" value="1"/>
</dbReference>
<dbReference type="InterPro" id="IPR033985">
    <property type="entry name" value="SusD-like_N"/>
</dbReference>
<dbReference type="Pfam" id="PF07980">
    <property type="entry name" value="SusD_RagB"/>
    <property type="match status" value="1"/>
</dbReference>
<evidence type="ECO:0000256" key="5">
    <source>
        <dbReference type="ARBA" id="ARBA00023237"/>
    </source>
</evidence>
<dbReference type="GO" id="GO:0009279">
    <property type="term" value="C:cell outer membrane"/>
    <property type="evidence" value="ECO:0007669"/>
    <property type="project" value="UniProtKB-SubCell"/>
</dbReference>
<sequence>MLAKIILAHFNNRQRFLISPFFLLPLLFWMAGCKKLIEIPAPENQLTTPEVFTDSASVNSAVSGLYSYMYNWRNVEGSPYKSFITTLSSLTADETYYFSGNRYPQFEQNAIPVADTRNLQLWADSYTAIYMANNILENINMLDKSSQGYRNQITGEAKFMRALCNFYLTDMFGDVPIILTTEVSKTALLPKSPQANVYNQIVADLKSAQELLYEDYIGTGARSRVNKFAAIALLSRVYLYMNKYPEAEAAASLVIGKNAFYRLETIDRVFLRSSSEAIFQFNADQNNATYVARDFLPAAGTGMPNFVVRDNLLSAFELNDLRKSNWIGKVAYGGKDYYYPNKYKQTGVIPPAAASKEDDLVLRLTEQYLIRAEARAQQENIVGAKEDLNKIRFRANLPDVNLVSKAQMLAYIAHERQVELFCEWGHRWFDLKRTNKATEVLAPLKPTWKATAVLFPVPQQAINSNKNLVQNQGYN</sequence>
<keyword evidence="5" id="KW-0998">Cell outer membrane</keyword>
<protein>
    <submittedName>
        <fullName evidence="8">RagB/SusD domain-containing protein</fullName>
    </submittedName>
</protein>